<dbReference type="EMBL" id="SNYI01000003">
    <property type="protein sequence ID" value="TDQ29081.1"/>
    <property type="molecule type" value="Genomic_DNA"/>
</dbReference>
<dbReference type="AlphaFoldDB" id="A0A4R6TLP7"/>
<name>A0A4R6TLP7_9FLAO</name>
<reference evidence="1 2" key="1">
    <citation type="submission" date="2019-03" db="EMBL/GenBank/DDBJ databases">
        <title>Genomic Encyclopedia of Archaeal and Bacterial Type Strains, Phase II (KMG-II): from individual species to whole genera.</title>
        <authorList>
            <person name="Goeker M."/>
        </authorList>
    </citation>
    <scope>NUCLEOTIDE SEQUENCE [LARGE SCALE GENOMIC DNA]</scope>
    <source>
        <strain evidence="1 2">DSM 18435</strain>
    </source>
</reference>
<sequence length="39" mass="4628">MNIVNNYIRINNIRVSQQEIQKLPTEIIESIEKFLLANK</sequence>
<proteinExistence type="predicted"/>
<accession>A0A4R6TLP7</accession>
<gene>
    <name evidence="1" type="ORF">CLV82_2531</name>
</gene>
<dbReference type="Proteomes" id="UP000295468">
    <property type="component" value="Unassembled WGS sequence"/>
</dbReference>
<evidence type="ECO:0000313" key="1">
    <source>
        <dbReference type="EMBL" id="TDQ29081.1"/>
    </source>
</evidence>
<keyword evidence="2" id="KW-1185">Reference proteome</keyword>
<evidence type="ECO:0000313" key="2">
    <source>
        <dbReference type="Proteomes" id="UP000295468"/>
    </source>
</evidence>
<protein>
    <submittedName>
        <fullName evidence="1">Uncharacterized protein</fullName>
    </submittedName>
</protein>
<organism evidence="1 2">
    <name type="scientific">Zeaxanthinibacter enoshimensis</name>
    <dbReference type="NCBI Taxonomy" id="392009"/>
    <lineage>
        <taxon>Bacteria</taxon>
        <taxon>Pseudomonadati</taxon>
        <taxon>Bacteroidota</taxon>
        <taxon>Flavobacteriia</taxon>
        <taxon>Flavobacteriales</taxon>
        <taxon>Flavobacteriaceae</taxon>
        <taxon>Zeaxanthinibacter</taxon>
    </lineage>
</organism>
<comment type="caution">
    <text evidence="1">The sequence shown here is derived from an EMBL/GenBank/DDBJ whole genome shotgun (WGS) entry which is preliminary data.</text>
</comment>